<feature type="transmembrane region" description="Helical" evidence="1">
    <location>
        <begin position="86"/>
        <end position="105"/>
    </location>
</feature>
<feature type="transmembrane region" description="Helical" evidence="1">
    <location>
        <begin position="356"/>
        <end position="389"/>
    </location>
</feature>
<protein>
    <submittedName>
        <fullName evidence="2">Uncharacterized protein</fullName>
    </submittedName>
</protein>
<feature type="transmembrane region" description="Helical" evidence="1">
    <location>
        <begin position="150"/>
        <end position="170"/>
    </location>
</feature>
<sequence>MPLLAAYLGAAGLVALLSLWQLYQPAPFALPLGLVTPAICTVLLLAVLVSRRPNVALTTAELGWLRSPTPPWAVLAWPLLRTAAPWLGAGLLGGAALLAVSLPAWPVAAALPGLAAAVPVLQAASHAQRLTASRRVRLLLTVLLPLLGPLHPLGLMVGGLLTLLAGGFIWKQTLRSALPPRLLRLLEVQAVQARTRRLGLPLLAVNADGLRPARRWTVKPPVHPTPARILLWRATLPLLTSPAAVLPTLLGGLALAAGLPGLMGPCLAAGLRGLPALPPPAAPVPASKALWWSLLPSGLTLGTVCAVGALLAGAHLSLTFSAGLASWLALAVFHWLGGSCPTAGAGVRIQLELGAGLTPGILTATCVGLGLPGLAPLALLGLGLLALLVSPLT</sequence>
<feature type="transmembrane region" description="Helical" evidence="1">
    <location>
        <begin position="290"/>
        <end position="311"/>
    </location>
</feature>
<keyword evidence="1" id="KW-0472">Membrane</keyword>
<gene>
    <name evidence="2" type="ORF">GO986_04970</name>
</gene>
<proteinExistence type="predicted"/>
<evidence type="ECO:0000256" key="1">
    <source>
        <dbReference type="SAM" id="Phobius"/>
    </source>
</evidence>
<evidence type="ECO:0000313" key="2">
    <source>
        <dbReference type="EMBL" id="MVN86112.1"/>
    </source>
</evidence>
<dbReference type="Proteomes" id="UP000483286">
    <property type="component" value="Unassembled WGS sequence"/>
</dbReference>
<comment type="caution">
    <text evidence="2">The sequence shown here is derived from an EMBL/GenBank/DDBJ whole genome shotgun (WGS) entry which is preliminary data.</text>
</comment>
<organism evidence="2 3">
    <name type="scientific">Deinococcus arboris</name>
    <dbReference type="NCBI Taxonomy" id="2682977"/>
    <lineage>
        <taxon>Bacteria</taxon>
        <taxon>Thermotogati</taxon>
        <taxon>Deinococcota</taxon>
        <taxon>Deinococci</taxon>
        <taxon>Deinococcales</taxon>
        <taxon>Deinococcaceae</taxon>
        <taxon>Deinococcus</taxon>
    </lineage>
</organism>
<reference evidence="2 3" key="1">
    <citation type="submission" date="2019-12" db="EMBL/GenBank/DDBJ databases">
        <title>Deinococcus sp. HMF7620 Genome sequencing and assembly.</title>
        <authorList>
            <person name="Kang H."/>
            <person name="Kim H."/>
            <person name="Joh K."/>
        </authorList>
    </citation>
    <scope>NUCLEOTIDE SEQUENCE [LARGE SCALE GENOMIC DNA]</scope>
    <source>
        <strain evidence="2 3">HMF7620</strain>
    </source>
</reference>
<feature type="transmembrane region" description="Helical" evidence="1">
    <location>
        <begin position="243"/>
        <end position="270"/>
    </location>
</feature>
<name>A0A7C9HQF2_9DEIO</name>
<dbReference type="AlphaFoldDB" id="A0A7C9HQF2"/>
<accession>A0A7C9HQF2</accession>
<keyword evidence="3" id="KW-1185">Reference proteome</keyword>
<feature type="transmembrane region" description="Helical" evidence="1">
    <location>
        <begin position="28"/>
        <end position="49"/>
    </location>
</feature>
<keyword evidence="1" id="KW-1133">Transmembrane helix</keyword>
<feature type="transmembrane region" description="Helical" evidence="1">
    <location>
        <begin position="318"/>
        <end position="336"/>
    </location>
</feature>
<evidence type="ECO:0000313" key="3">
    <source>
        <dbReference type="Proteomes" id="UP000483286"/>
    </source>
</evidence>
<dbReference type="RefSeq" id="WP_157458151.1">
    <property type="nucleotide sequence ID" value="NZ_WQLB01000004.1"/>
</dbReference>
<keyword evidence="1" id="KW-0812">Transmembrane</keyword>
<dbReference type="EMBL" id="WQLB01000004">
    <property type="protein sequence ID" value="MVN86112.1"/>
    <property type="molecule type" value="Genomic_DNA"/>
</dbReference>